<feature type="region of interest" description="Disordered" evidence="1">
    <location>
        <begin position="486"/>
        <end position="511"/>
    </location>
</feature>
<evidence type="ECO:0000313" key="2">
    <source>
        <dbReference type="EMBL" id="MCI4683217.1"/>
    </source>
</evidence>
<dbReference type="EMBL" id="JAIVFP010000001">
    <property type="protein sequence ID" value="MCI4683217.1"/>
    <property type="molecule type" value="Genomic_DNA"/>
</dbReference>
<feature type="region of interest" description="Disordered" evidence="1">
    <location>
        <begin position="687"/>
        <end position="706"/>
    </location>
</feature>
<organism evidence="2 3">
    <name type="scientific">Candidatus Rhodoblastus alkanivorans</name>
    <dbReference type="NCBI Taxonomy" id="2954117"/>
    <lineage>
        <taxon>Bacteria</taxon>
        <taxon>Pseudomonadati</taxon>
        <taxon>Pseudomonadota</taxon>
        <taxon>Alphaproteobacteria</taxon>
        <taxon>Hyphomicrobiales</taxon>
        <taxon>Rhodoblastaceae</taxon>
        <taxon>Rhodoblastus</taxon>
    </lineage>
</organism>
<protein>
    <recommendedName>
        <fullName evidence="4">Bacteriophage tail tape measure N-terminal domain-containing protein</fullName>
    </recommendedName>
</protein>
<sequence length="706" mass="75077">MADLDVSLRLRLINMLSSGVAGAINDLKRVEAETEKINRAQASGQKISASAWVENQRRAKEAEEARKGAQKAIDDHFRHLERKMAEIGQMQWAFFEVGRLGDNLKKPIEDATGAAVEFEKRIQSIAKAGGMIAAQRQIGEAILHAAKAGNISWEELARGERQIVALGGGDYLGKIGGIRDRLAQLINASEANPEDLYNLIYHYMHLLKMTPEQALSAAQVNYVQGKKGALELKDLAEQMPRLIHLGQEYMSNQQVATDLVALLEVLRKQTGSASQAETLARHAMMKLSDPGEAKRIYKALGLDIYAIRKEAAAQGKDQLFAVLNAIADKFKELGNDPKKLGEIGRDYHFRAALEAFMKMRDDIKEYMPTPDEANKTTMADFAASTDTAAASLERLAIAAEEARIRTGESQVGVTKGVASIEEKGAEGIIWFAKHFPALTAVLATGESAVGSTFSTLGGIGSSIAGLATALLAIQWGASKFHVWRNGRGGAAPETPKGAPSDAAKPSAVEGAPEHPIAEKFGGAVGAGLTNAFWISVLASFFSHGSRVMTPDQFKGVAPDWFKQQNDANATDAGKKAADAVAKGAASADMKPAGEQTMTNYAAAITAAGATAIAAAEAIAAKIKATFEFTATPTIQPRLAPSSPAAGAAAPQKHAQIVDKSVHIGQAHFHGVQDIGSLHRQLAARLDHDTSSERASALHDMDVGGMG</sequence>
<evidence type="ECO:0008006" key="4">
    <source>
        <dbReference type="Google" id="ProtNLM"/>
    </source>
</evidence>
<evidence type="ECO:0000256" key="1">
    <source>
        <dbReference type="SAM" id="MobiDB-lite"/>
    </source>
</evidence>
<proteinExistence type="predicted"/>
<dbReference type="Proteomes" id="UP001139104">
    <property type="component" value="Unassembled WGS sequence"/>
</dbReference>
<accession>A0ABS9Z6J3</accession>
<name>A0ABS9Z6J3_9HYPH</name>
<evidence type="ECO:0000313" key="3">
    <source>
        <dbReference type="Proteomes" id="UP001139104"/>
    </source>
</evidence>
<dbReference type="RefSeq" id="WP_243067179.1">
    <property type="nucleotide sequence ID" value="NZ_JAIVFK010000048.1"/>
</dbReference>
<reference evidence="2" key="1">
    <citation type="journal article" date="2022" name="ISME J.">
        <title>Identification of active gaseous-alkane degraders at natural gas seeps.</title>
        <authorList>
            <person name="Farhan Ul Haque M."/>
            <person name="Hernandez M."/>
            <person name="Crombie A.T."/>
            <person name="Murrell J.C."/>
        </authorList>
    </citation>
    <scope>NUCLEOTIDE SEQUENCE</scope>
    <source>
        <strain evidence="2">PC2</strain>
    </source>
</reference>
<keyword evidence="3" id="KW-1185">Reference proteome</keyword>
<gene>
    <name evidence="2" type="ORF">K2U94_10625</name>
</gene>
<comment type="caution">
    <text evidence="2">The sequence shown here is derived from an EMBL/GenBank/DDBJ whole genome shotgun (WGS) entry which is preliminary data.</text>
</comment>